<comment type="caution">
    <text evidence="14">The sequence shown here is derived from an EMBL/GenBank/DDBJ whole genome shotgun (WGS) entry which is preliminary data.</text>
</comment>
<dbReference type="OrthoDB" id="2261329at2759"/>
<sequence>MGPLAKHQATHYFRASLPNRFFHYLLLLLKQIPFRIVSDCGAAFAMGTIGGSIVHSYKGYRNAPSGFTRKLASAMVNSRQRAPLVGGAFAIWGGMFTAVDCTLVFARQKEDPWNSITSGAITGAVLAVRHGPAAMVGQAVVGGVILAIIEGMGIMMNRFAPMLMQPPPENQSDASGPNSGGGSGGGGGFDVFNLFGSSSSASSETSATPNANTSNSTKSSFVFQ</sequence>
<dbReference type="AlphaFoldDB" id="A0A8T0DA81"/>
<comment type="subcellular location">
    <subcellularLocation>
        <location evidence="2">Mitochondrion inner membrane</location>
        <topology evidence="2">Multi-pass membrane protein</topology>
    </subcellularLocation>
</comment>
<dbReference type="GO" id="GO:0030150">
    <property type="term" value="P:protein import into mitochondrial matrix"/>
    <property type="evidence" value="ECO:0007669"/>
    <property type="project" value="TreeGrafter"/>
</dbReference>
<keyword evidence="4" id="KW-0813">Transport</keyword>
<keyword evidence="10" id="KW-0496">Mitochondrion</keyword>
<evidence type="ECO:0000256" key="9">
    <source>
        <dbReference type="ARBA" id="ARBA00023010"/>
    </source>
</evidence>
<keyword evidence="8 13" id="KW-1133">Transmembrane helix</keyword>
<keyword evidence="15" id="KW-1185">Reference proteome</keyword>
<keyword evidence="9" id="KW-0811">Translocation</keyword>
<dbReference type="PANTHER" id="PTHR10485">
    <property type="entry name" value="MITOCHONDRIAL IMPORT INNER MEMBRANE TRANSLOCASE SUBUNIT TIM-17"/>
    <property type="match status" value="1"/>
</dbReference>
<evidence type="ECO:0000256" key="12">
    <source>
        <dbReference type="SAM" id="MobiDB-lite"/>
    </source>
</evidence>
<evidence type="ECO:0000313" key="14">
    <source>
        <dbReference type="EMBL" id="KAF8564765.1"/>
    </source>
</evidence>
<dbReference type="PANTHER" id="PTHR10485:SF0">
    <property type="entry name" value="AT05822P-RELATED"/>
    <property type="match status" value="1"/>
</dbReference>
<feature type="transmembrane region" description="Helical" evidence="13">
    <location>
        <begin position="84"/>
        <end position="106"/>
    </location>
</feature>
<dbReference type="Pfam" id="PF02466">
    <property type="entry name" value="Tim17"/>
    <property type="match status" value="1"/>
</dbReference>
<comment type="function">
    <text evidence="1">Essential component of the TIM23 complex, a complex that mediates the translocation of transit peptide-containing proteins across the mitochondrial inner membrane.</text>
</comment>
<comment type="similarity">
    <text evidence="3">Belongs to the Tim17/Tim22/Tim23 family.</text>
</comment>
<organism evidence="14 15">
    <name type="scientific">Paragonimus westermani</name>
    <dbReference type="NCBI Taxonomy" id="34504"/>
    <lineage>
        <taxon>Eukaryota</taxon>
        <taxon>Metazoa</taxon>
        <taxon>Spiralia</taxon>
        <taxon>Lophotrochozoa</taxon>
        <taxon>Platyhelminthes</taxon>
        <taxon>Trematoda</taxon>
        <taxon>Digenea</taxon>
        <taxon>Plagiorchiida</taxon>
        <taxon>Troglotremata</taxon>
        <taxon>Troglotrematidae</taxon>
        <taxon>Paragonimus</taxon>
    </lineage>
</organism>
<evidence type="ECO:0000256" key="10">
    <source>
        <dbReference type="ARBA" id="ARBA00023128"/>
    </source>
</evidence>
<feature type="transmembrane region" description="Helical" evidence="13">
    <location>
        <begin position="135"/>
        <end position="155"/>
    </location>
</feature>
<feature type="compositionally biased region" description="Gly residues" evidence="12">
    <location>
        <begin position="178"/>
        <end position="189"/>
    </location>
</feature>
<evidence type="ECO:0000313" key="15">
    <source>
        <dbReference type="Proteomes" id="UP000699462"/>
    </source>
</evidence>
<evidence type="ECO:0000256" key="1">
    <source>
        <dbReference type="ARBA" id="ARBA00002959"/>
    </source>
</evidence>
<evidence type="ECO:0008006" key="16">
    <source>
        <dbReference type="Google" id="ProtNLM"/>
    </source>
</evidence>
<dbReference type="GO" id="GO:0008320">
    <property type="term" value="F:protein transmembrane transporter activity"/>
    <property type="evidence" value="ECO:0007669"/>
    <property type="project" value="TreeGrafter"/>
</dbReference>
<dbReference type="GO" id="GO:0005744">
    <property type="term" value="C:TIM23 mitochondrial import inner membrane translocase complex"/>
    <property type="evidence" value="ECO:0007669"/>
    <property type="project" value="TreeGrafter"/>
</dbReference>
<evidence type="ECO:0000256" key="6">
    <source>
        <dbReference type="ARBA" id="ARBA00022792"/>
    </source>
</evidence>
<keyword evidence="7" id="KW-0653">Protein transport</keyword>
<dbReference type="EMBL" id="JTDF01007921">
    <property type="protein sequence ID" value="KAF8564765.1"/>
    <property type="molecule type" value="Genomic_DNA"/>
</dbReference>
<proteinExistence type="inferred from homology"/>
<gene>
    <name evidence="14" type="ORF">P879_09555</name>
</gene>
<evidence type="ECO:0000256" key="7">
    <source>
        <dbReference type="ARBA" id="ARBA00022927"/>
    </source>
</evidence>
<dbReference type="Proteomes" id="UP000699462">
    <property type="component" value="Unassembled WGS sequence"/>
</dbReference>
<evidence type="ECO:0000256" key="5">
    <source>
        <dbReference type="ARBA" id="ARBA00022692"/>
    </source>
</evidence>
<accession>A0A8T0DA81</accession>
<keyword evidence="5 13" id="KW-0812">Transmembrane</keyword>
<feature type="region of interest" description="Disordered" evidence="12">
    <location>
        <begin position="163"/>
        <end position="224"/>
    </location>
</feature>
<evidence type="ECO:0000256" key="8">
    <source>
        <dbReference type="ARBA" id="ARBA00022989"/>
    </source>
</evidence>
<keyword evidence="11 13" id="KW-0472">Membrane</keyword>
<protein>
    <recommendedName>
        <fullName evidence="16">Mitochondrial import inner membrane translocase subunit TIM17</fullName>
    </recommendedName>
</protein>
<feature type="compositionally biased region" description="Low complexity" evidence="12">
    <location>
        <begin position="197"/>
        <end position="224"/>
    </location>
</feature>
<evidence type="ECO:0000256" key="4">
    <source>
        <dbReference type="ARBA" id="ARBA00022448"/>
    </source>
</evidence>
<evidence type="ECO:0000256" key="11">
    <source>
        <dbReference type="ARBA" id="ARBA00023136"/>
    </source>
</evidence>
<reference evidence="14 15" key="1">
    <citation type="submission" date="2019-07" db="EMBL/GenBank/DDBJ databases">
        <title>Annotation for the trematode Paragonimus westermani.</title>
        <authorList>
            <person name="Choi Y.-J."/>
        </authorList>
    </citation>
    <scope>NUCLEOTIDE SEQUENCE [LARGE SCALE GENOMIC DNA]</scope>
    <source>
        <strain evidence="14">180907_Pwestermani</strain>
    </source>
</reference>
<evidence type="ECO:0000256" key="3">
    <source>
        <dbReference type="ARBA" id="ARBA00008444"/>
    </source>
</evidence>
<keyword evidence="6" id="KW-0999">Mitochondrion inner membrane</keyword>
<name>A0A8T0DA81_9TREM</name>
<evidence type="ECO:0000256" key="13">
    <source>
        <dbReference type="SAM" id="Phobius"/>
    </source>
</evidence>
<evidence type="ECO:0000256" key="2">
    <source>
        <dbReference type="ARBA" id="ARBA00004448"/>
    </source>
</evidence>